<dbReference type="Proteomes" id="UP000774000">
    <property type="component" value="Unassembled WGS sequence"/>
</dbReference>
<dbReference type="InterPro" id="IPR051199">
    <property type="entry name" value="LPS_LOS_Heptosyltrfase"/>
</dbReference>
<evidence type="ECO:0000256" key="2">
    <source>
        <dbReference type="ARBA" id="ARBA00022679"/>
    </source>
</evidence>
<dbReference type="PANTHER" id="PTHR30160">
    <property type="entry name" value="TETRAACYLDISACCHARIDE 4'-KINASE-RELATED"/>
    <property type="match status" value="1"/>
</dbReference>
<dbReference type="GO" id="GO:0009244">
    <property type="term" value="P:lipopolysaccharide core region biosynthetic process"/>
    <property type="evidence" value="ECO:0007669"/>
    <property type="project" value="TreeGrafter"/>
</dbReference>
<organism evidence="6 7">
    <name type="scientific">Halanaerobacter jeridensis</name>
    <dbReference type="NCBI Taxonomy" id="706427"/>
    <lineage>
        <taxon>Bacteria</taxon>
        <taxon>Bacillati</taxon>
        <taxon>Bacillota</taxon>
        <taxon>Clostridia</taxon>
        <taxon>Halanaerobiales</taxon>
        <taxon>Halobacteroidaceae</taxon>
        <taxon>Halanaerobacter</taxon>
    </lineage>
</organism>
<name>A0A938XV86_9FIRM</name>
<dbReference type="EC" id="2.4.99.24" evidence="4"/>
<dbReference type="PANTHER" id="PTHR30160:SF1">
    <property type="entry name" value="LIPOPOLYSACCHARIDE 1,2-N-ACETYLGLUCOSAMINETRANSFERASE-RELATED"/>
    <property type="match status" value="1"/>
</dbReference>
<evidence type="ECO:0000256" key="5">
    <source>
        <dbReference type="ARBA" id="ARBA00047503"/>
    </source>
</evidence>
<dbReference type="GO" id="GO:0005829">
    <property type="term" value="C:cytosol"/>
    <property type="evidence" value="ECO:0007669"/>
    <property type="project" value="TreeGrafter"/>
</dbReference>
<dbReference type="AlphaFoldDB" id="A0A938XV86"/>
<comment type="similarity">
    <text evidence="3">Belongs to the glycosyltransferase 9 family.</text>
</comment>
<comment type="caution">
    <text evidence="6">The sequence shown here is derived from an EMBL/GenBank/DDBJ whole genome shotgun (WGS) entry which is preliminary data.</text>
</comment>
<dbReference type="Gene3D" id="3.40.50.2000">
    <property type="entry name" value="Glycogen Phosphorylase B"/>
    <property type="match status" value="2"/>
</dbReference>
<reference evidence="6" key="1">
    <citation type="submission" date="2021-01" db="EMBL/GenBank/DDBJ databases">
        <title>Genomic Encyclopedia of Type Strains, Phase IV (KMG-IV): sequencing the most valuable type-strain genomes for metagenomic binning, comparative biology and taxonomic classification.</title>
        <authorList>
            <person name="Goeker M."/>
        </authorList>
    </citation>
    <scope>NUCLEOTIDE SEQUENCE</scope>
    <source>
        <strain evidence="6">DSM 23230</strain>
    </source>
</reference>
<dbReference type="CDD" id="cd03789">
    <property type="entry name" value="GT9_LPS_heptosyltransferase"/>
    <property type="match status" value="1"/>
</dbReference>
<dbReference type="EMBL" id="JAFBDQ010000008">
    <property type="protein sequence ID" value="MBM7556946.1"/>
    <property type="molecule type" value="Genomic_DNA"/>
</dbReference>
<keyword evidence="2 6" id="KW-0808">Transferase</keyword>
<evidence type="ECO:0000313" key="6">
    <source>
        <dbReference type="EMBL" id="MBM7556946.1"/>
    </source>
</evidence>
<accession>A0A938XV86</accession>
<evidence type="ECO:0000256" key="3">
    <source>
        <dbReference type="ARBA" id="ARBA00043995"/>
    </source>
</evidence>
<dbReference type="InterPro" id="IPR002201">
    <property type="entry name" value="Glyco_trans_9"/>
</dbReference>
<dbReference type="SUPFAM" id="SSF53756">
    <property type="entry name" value="UDP-Glycosyltransferase/glycogen phosphorylase"/>
    <property type="match status" value="1"/>
</dbReference>
<keyword evidence="7" id="KW-1185">Reference proteome</keyword>
<comment type="catalytic activity">
    <reaction evidence="5">
        <text>an L-alpha-D-Hep-(1-&gt;5)-[alpha-Kdo-(2-&gt;4)]-alpha-Kdo-(2-&gt;6)-lipid A + ADP-L-glycero-beta-D-manno-heptose = an L-alpha-D-Hep-(1-&gt;3)-L-alpha-D-Hep-(1-&gt;5)-[alpha-Kdo-(2-&gt;4)]-alpha-Kdo-(2-&gt;6)-lipid A + ADP + H(+)</text>
        <dbReference type="Rhea" id="RHEA:74071"/>
        <dbReference type="ChEBI" id="CHEBI:15378"/>
        <dbReference type="ChEBI" id="CHEBI:61506"/>
        <dbReference type="ChEBI" id="CHEBI:193068"/>
        <dbReference type="ChEBI" id="CHEBI:193069"/>
        <dbReference type="ChEBI" id="CHEBI:456216"/>
        <dbReference type="EC" id="2.4.99.24"/>
    </reaction>
</comment>
<evidence type="ECO:0000313" key="7">
    <source>
        <dbReference type="Proteomes" id="UP000774000"/>
    </source>
</evidence>
<dbReference type="NCBIfam" id="TIGR02195">
    <property type="entry name" value="heptsyl_trn_II"/>
    <property type="match status" value="1"/>
</dbReference>
<evidence type="ECO:0000256" key="4">
    <source>
        <dbReference type="ARBA" id="ARBA00044042"/>
    </source>
</evidence>
<dbReference type="InterPro" id="IPR011910">
    <property type="entry name" value="RfaF"/>
</dbReference>
<sequence length="347" mass="39268">MFYRKDDCMEDEVKNADRIVVIDLLYLGDLIFATPFIKNLRDKYPEARIDFVANANFVSIIEDNPYLDNVYGYNKKWSILESWNFARSLSGNNYDLGLNIHGNWRTALLMKVIGPDYSVGFGDKGRGLFLDQELPRLDEAHMVEVYRQFLRDLGFLELPESELELKVKESAADNVEELLASYNLNPKQNIIALNTGGSWQTKRWPKEKFAALADKLIKKEAGEVIFTGGPSDIERVDEIRELMGEDVVSLAGETTLEELTALADKIDVMVSGDSGPVHVTAAVGTPTITLFGPSNEKKYHPYGEEHQIITHDIECRPCGEHECPLEHHDCLEKVKVNKVFNAITKNR</sequence>
<protein>
    <recommendedName>
        <fullName evidence="4">lipopolysaccharide heptosyltransferase II</fullName>
        <ecNumber evidence="4">2.4.99.24</ecNumber>
    </recommendedName>
</protein>
<keyword evidence="1 6" id="KW-0328">Glycosyltransferase</keyword>
<proteinExistence type="inferred from homology"/>
<gene>
    <name evidence="6" type="ORF">JOC47_001800</name>
</gene>
<dbReference type="GO" id="GO:0008713">
    <property type="term" value="F:ADP-heptose-lipopolysaccharide heptosyltransferase activity"/>
    <property type="evidence" value="ECO:0007669"/>
    <property type="project" value="UniProtKB-EC"/>
</dbReference>
<dbReference type="Pfam" id="PF01075">
    <property type="entry name" value="Glyco_transf_9"/>
    <property type="match status" value="1"/>
</dbReference>
<evidence type="ECO:0000256" key="1">
    <source>
        <dbReference type="ARBA" id="ARBA00022676"/>
    </source>
</evidence>